<feature type="chain" id="PRO_5045619255" description="Lipoprotein" evidence="2">
    <location>
        <begin position="21"/>
        <end position="244"/>
    </location>
</feature>
<proteinExistence type="predicted"/>
<dbReference type="EMBL" id="CP042829">
    <property type="protein sequence ID" value="QFG03290.1"/>
    <property type="molecule type" value="Genomic_DNA"/>
</dbReference>
<sequence>MYRRFILLVAAGLAAGMLLAACSGDDSDSGSGTGSGGSSGSATETAGSPAASPAATRAGSASPTGTSGSSGGIPDDLKKLAADAAKATFTATYELAQPGMKGTMTIAQDGKNSRVALKSAEGEFIIINTEKDTFTCFKIGQTGICQRQAPDPSLTGLDLRGRLDDLEKDGGSLSYKKVDDRKVAGLDSSCWKTGDGTTEATLCIAKKEKVMTVLEEKSTGISFTLTDYSGKVDSKLFEPPYPVQ</sequence>
<name>A0ABX6C1X7_9CHLR</name>
<feature type="region of interest" description="Disordered" evidence="1">
    <location>
        <begin position="26"/>
        <end position="74"/>
    </location>
</feature>
<keyword evidence="2" id="KW-0732">Signal</keyword>
<dbReference type="RefSeq" id="WP_158067253.1">
    <property type="nucleotide sequence ID" value="NZ_CP042829.1"/>
</dbReference>
<evidence type="ECO:0000256" key="1">
    <source>
        <dbReference type="SAM" id="MobiDB-lite"/>
    </source>
</evidence>
<feature type="signal peptide" evidence="2">
    <location>
        <begin position="1"/>
        <end position="20"/>
    </location>
</feature>
<gene>
    <name evidence="3" type="ORF">Tbon_08270</name>
</gene>
<reference evidence="3 4" key="1">
    <citation type="submission" date="2019-10" db="EMBL/GenBank/DDBJ databases">
        <title>Thermopilla bonchosmolovskayae gen. nov., sp. nov., a moderately thermophilic Chloroflexi bacterium from a Chukotka hot spring (Arctic, Russia), representing a novel classis Thermopillaia, which include previously uncultivated lineage OLB14.</title>
        <authorList>
            <person name="Kochetkova T.V."/>
            <person name="Zayulina K.S."/>
            <person name="Zhigarkov V.S."/>
            <person name="Minaev N.V."/>
            <person name="Novikov A."/>
            <person name="Toshchakov S.V."/>
            <person name="Elcheninov A.G."/>
            <person name="Kublanov I.V."/>
        </authorList>
    </citation>
    <scope>NUCLEOTIDE SEQUENCE [LARGE SCALE GENOMIC DNA]</scope>
    <source>
        <strain evidence="3 4">3753O</strain>
    </source>
</reference>
<evidence type="ECO:0000256" key="2">
    <source>
        <dbReference type="SAM" id="SignalP"/>
    </source>
</evidence>
<protein>
    <recommendedName>
        <fullName evidence="5">Lipoprotein</fullName>
    </recommendedName>
</protein>
<dbReference type="PROSITE" id="PS51257">
    <property type="entry name" value="PROKAR_LIPOPROTEIN"/>
    <property type="match status" value="1"/>
</dbReference>
<evidence type="ECO:0008006" key="5">
    <source>
        <dbReference type="Google" id="ProtNLM"/>
    </source>
</evidence>
<evidence type="ECO:0000313" key="3">
    <source>
        <dbReference type="EMBL" id="QFG03290.1"/>
    </source>
</evidence>
<keyword evidence="4" id="KW-1185">Reference proteome</keyword>
<dbReference type="Proteomes" id="UP000326331">
    <property type="component" value="Chromosome"/>
</dbReference>
<feature type="compositionally biased region" description="Low complexity" evidence="1">
    <location>
        <begin position="40"/>
        <end position="67"/>
    </location>
</feature>
<evidence type="ECO:0000313" key="4">
    <source>
        <dbReference type="Proteomes" id="UP000326331"/>
    </source>
</evidence>
<accession>A0ABX6C1X7</accession>
<organism evidence="3 4">
    <name type="scientific">Tepidiforma bonchosmolovskayae</name>
    <dbReference type="NCBI Taxonomy" id="2601677"/>
    <lineage>
        <taxon>Bacteria</taxon>
        <taxon>Bacillati</taxon>
        <taxon>Chloroflexota</taxon>
        <taxon>Tepidiformia</taxon>
        <taxon>Tepidiformales</taxon>
        <taxon>Tepidiformaceae</taxon>
        <taxon>Tepidiforma</taxon>
    </lineage>
</organism>